<dbReference type="OMA" id="HREECGS"/>
<evidence type="ECO:0000313" key="1">
    <source>
        <dbReference type="EMBL" id="KII68078.1"/>
    </source>
</evidence>
<organism evidence="1 2">
    <name type="scientific">Thelohanellus kitauei</name>
    <name type="common">Myxosporean</name>
    <dbReference type="NCBI Taxonomy" id="669202"/>
    <lineage>
        <taxon>Eukaryota</taxon>
        <taxon>Metazoa</taxon>
        <taxon>Cnidaria</taxon>
        <taxon>Myxozoa</taxon>
        <taxon>Myxosporea</taxon>
        <taxon>Bivalvulida</taxon>
        <taxon>Platysporina</taxon>
        <taxon>Myxobolidae</taxon>
        <taxon>Thelohanellus</taxon>
    </lineage>
</organism>
<keyword evidence="2" id="KW-1185">Reference proteome</keyword>
<evidence type="ECO:0000313" key="2">
    <source>
        <dbReference type="Proteomes" id="UP000031668"/>
    </source>
</evidence>
<reference evidence="1 2" key="1">
    <citation type="journal article" date="2014" name="Genome Biol. Evol.">
        <title>The genome of the myxosporean Thelohanellus kitauei shows adaptations to nutrient acquisition within its fish host.</title>
        <authorList>
            <person name="Yang Y."/>
            <person name="Xiong J."/>
            <person name="Zhou Z."/>
            <person name="Huo F."/>
            <person name="Miao W."/>
            <person name="Ran C."/>
            <person name="Liu Y."/>
            <person name="Zhang J."/>
            <person name="Feng J."/>
            <person name="Wang M."/>
            <person name="Wang M."/>
            <person name="Wang L."/>
            <person name="Yao B."/>
        </authorList>
    </citation>
    <scope>NUCLEOTIDE SEQUENCE [LARGE SCALE GENOMIC DNA]</scope>
    <source>
        <strain evidence="1">Wuqing</strain>
    </source>
</reference>
<dbReference type="AlphaFoldDB" id="A0A0C2JFM9"/>
<protein>
    <submittedName>
        <fullName evidence="1">General transcription factor II-I repeat domain-containing protein 2A</fullName>
    </submittedName>
</protein>
<accession>A0A0C2JFM9</accession>
<proteinExistence type="predicted"/>
<sequence>MKVGLLKRICDQAAEVDCNKELIFFNCIINHEILCQGVLDMKHVVDPMEKIVNFIQARRLNHRQFVRHREECGSAYQDILYPTAICWLSLRKILRRVLDL</sequence>
<comment type="caution">
    <text evidence="1">The sequence shown here is derived from an EMBL/GenBank/DDBJ whole genome shotgun (WGS) entry which is preliminary data.</text>
</comment>
<dbReference type="EMBL" id="JWZT01002968">
    <property type="protein sequence ID" value="KII68078.1"/>
    <property type="molecule type" value="Genomic_DNA"/>
</dbReference>
<gene>
    <name evidence="1" type="ORF">RF11_04246</name>
</gene>
<dbReference type="OrthoDB" id="10061052at2759"/>
<dbReference type="PANTHER" id="PTHR45913:SF9">
    <property type="entry name" value="GENERAL TRANSCRIPTION FACTOR II-I REPEAT DOMAIN-CONTAINING PROTEIN 2-LIKE-RELATED"/>
    <property type="match status" value="1"/>
</dbReference>
<dbReference type="Proteomes" id="UP000031668">
    <property type="component" value="Unassembled WGS sequence"/>
</dbReference>
<name>A0A0C2JFM9_THEKT</name>
<dbReference type="PANTHER" id="PTHR45913">
    <property type="entry name" value="EPM2A-INTERACTING PROTEIN 1"/>
    <property type="match status" value="1"/>
</dbReference>